<dbReference type="GO" id="GO:0004798">
    <property type="term" value="F:dTMP kinase activity"/>
    <property type="evidence" value="ECO:0007669"/>
    <property type="project" value="InterPro"/>
</dbReference>
<organism evidence="7 8">
    <name type="scientific">Ambispora gerdemannii</name>
    <dbReference type="NCBI Taxonomy" id="144530"/>
    <lineage>
        <taxon>Eukaryota</taxon>
        <taxon>Fungi</taxon>
        <taxon>Fungi incertae sedis</taxon>
        <taxon>Mucoromycota</taxon>
        <taxon>Glomeromycotina</taxon>
        <taxon>Glomeromycetes</taxon>
        <taxon>Archaeosporales</taxon>
        <taxon>Ambisporaceae</taxon>
        <taxon>Ambispora</taxon>
    </lineage>
</organism>
<dbReference type="AlphaFoldDB" id="A0A9N9E8P8"/>
<keyword evidence="1" id="KW-0808">Transferase</keyword>
<feature type="domain" description="Thymidylate kinase-like" evidence="6">
    <location>
        <begin position="10"/>
        <end position="52"/>
    </location>
</feature>
<dbReference type="Pfam" id="PF02223">
    <property type="entry name" value="Thymidylate_kin"/>
    <property type="match status" value="1"/>
</dbReference>
<accession>A0A9N9E8P8</accession>
<proteinExistence type="predicted"/>
<keyword evidence="5" id="KW-0067">ATP-binding</keyword>
<feature type="non-terminal residue" evidence="7">
    <location>
        <position position="90"/>
    </location>
</feature>
<evidence type="ECO:0000256" key="2">
    <source>
        <dbReference type="ARBA" id="ARBA00022727"/>
    </source>
</evidence>
<dbReference type="GO" id="GO:0006233">
    <property type="term" value="P:dTDP biosynthetic process"/>
    <property type="evidence" value="ECO:0007669"/>
    <property type="project" value="InterPro"/>
</dbReference>
<sequence length="90" mass="9808">MNKKALLISIEGIDGSGKSTLIKKLNETIINSVITQSPRGTILGEKVWDLVTENLPDLAAGKTVLTDRYIDSTLVYQGIRGKIPITKLVE</sequence>
<dbReference type="EMBL" id="CAJVPL010006437">
    <property type="protein sequence ID" value="CAG8664368.1"/>
    <property type="molecule type" value="Genomic_DNA"/>
</dbReference>
<evidence type="ECO:0000256" key="1">
    <source>
        <dbReference type="ARBA" id="ARBA00022679"/>
    </source>
</evidence>
<gene>
    <name evidence="7" type="ORF">AGERDE_LOCUS11971</name>
</gene>
<evidence type="ECO:0000313" key="7">
    <source>
        <dbReference type="EMBL" id="CAG8664368.1"/>
    </source>
</evidence>
<dbReference type="Proteomes" id="UP000789831">
    <property type="component" value="Unassembled WGS sequence"/>
</dbReference>
<dbReference type="SUPFAM" id="SSF52540">
    <property type="entry name" value="P-loop containing nucleoside triphosphate hydrolases"/>
    <property type="match status" value="1"/>
</dbReference>
<keyword evidence="8" id="KW-1185">Reference proteome</keyword>
<dbReference type="CDD" id="cd01672">
    <property type="entry name" value="TMPK"/>
    <property type="match status" value="1"/>
</dbReference>
<keyword evidence="3" id="KW-0547">Nucleotide-binding</keyword>
<evidence type="ECO:0000256" key="4">
    <source>
        <dbReference type="ARBA" id="ARBA00022777"/>
    </source>
</evidence>
<evidence type="ECO:0000256" key="5">
    <source>
        <dbReference type="ARBA" id="ARBA00022840"/>
    </source>
</evidence>
<reference evidence="7" key="1">
    <citation type="submission" date="2021-06" db="EMBL/GenBank/DDBJ databases">
        <authorList>
            <person name="Kallberg Y."/>
            <person name="Tangrot J."/>
            <person name="Rosling A."/>
        </authorList>
    </citation>
    <scope>NUCLEOTIDE SEQUENCE</scope>
    <source>
        <strain evidence="7">MT106</strain>
    </source>
</reference>
<keyword evidence="2" id="KW-0545">Nucleotide biosynthesis</keyword>
<dbReference type="GO" id="GO:0005524">
    <property type="term" value="F:ATP binding"/>
    <property type="evidence" value="ECO:0007669"/>
    <property type="project" value="UniProtKB-KW"/>
</dbReference>
<comment type="caution">
    <text evidence="7">The sequence shown here is derived from an EMBL/GenBank/DDBJ whole genome shotgun (WGS) entry which is preliminary data.</text>
</comment>
<evidence type="ECO:0000313" key="8">
    <source>
        <dbReference type="Proteomes" id="UP000789831"/>
    </source>
</evidence>
<evidence type="ECO:0000259" key="6">
    <source>
        <dbReference type="Pfam" id="PF02223"/>
    </source>
</evidence>
<evidence type="ECO:0000256" key="3">
    <source>
        <dbReference type="ARBA" id="ARBA00022741"/>
    </source>
</evidence>
<dbReference type="InterPro" id="IPR018095">
    <property type="entry name" value="Thymidylate_kin_CS"/>
</dbReference>
<dbReference type="PROSITE" id="PS01331">
    <property type="entry name" value="THYMIDYLATE_KINASE"/>
    <property type="match status" value="1"/>
</dbReference>
<name>A0A9N9E8P8_9GLOM</name>
<dbReference type="OrthoDB" id="2420634at2759"/>
<dbReference type="Gene3D" id="3.40.50.300">
    <property type="entry name" value="P-loop containing nucleotide triphosphate hydrolases"/>
    <property type="match status" value="2"/>
</dbReference>
<keyword evidence="4" id="KW-0418">Kinase</keyword>
<dbReference type="InterPro" id="IPR039430">
    <property type="entry name" value="Thymidylate_kin-like_dom"/>
</dbReference>
<protein>
    <submittedName>
        <fullName evidence="7">10362_t:CDS:1</fullName>
    </submittedName>
</protein>
<dbReference type="InterPro" id="IPR027417">
    <property type="entry name" value="P-loop_NTPase"/>
</dbReference>